<evidence type="ECO:0000256" key="1">
    <source>
        <dbReference type="ARBA" id="ARBA00004141"/>
    </source>
</evidence>
<sequence length="204" mass="22747">MDGLLIYPATYTLIALNVIASIVAFNNHDFFERYVFWIAPIRQGEEWYRFVTSAFLHVNGLHLFINMYVLYMFGQVLEQHLGSGGFLILYSASLLGGNVWEFADKHNQPDYRAVGASGATSGVVSGFCLFFPFAVLYLFFAIPMWAIVFGVGFIVVSFILSQRDQTMVAHGAHLGGALTGLAIAMLLRPESWRHLIDQVIGRLG</sequence>
<dbReference type="InterPro" id="IPR050925">
    <property type="entry name" value="Rhomboid_protease_S54"/>
</dbReference>
<evidence type="ECO:0000259" key="8">
    <source>
        <dbReference type="Pfam" id="PF01694"/>
    </source>
</evidence>
<dbReference type="InterPro" id="IPR035952">
    <property type="entry name" value="Rhomboid-like_sf"/>
</dbReference>
<proteinExistence type="inferred from homology"/>
<dbReference type="PANTHER" id="PTHR43731">
    <property type="entry name" value="RHOMBOID PROTEASE"/>
    <property type="match status" value="1"/>
</dbReference>
<keyword evidence="4" id="KW-0378">Hydrolase</keyword>
<evidence type="ECO:0000256" key="5">
    <source>
        <dbReference type="ARBA" id="ARBA00022989"/>
    </source>
</evidence>
<evidence type="ECO:0000256" key="6">
    <source>
        <dbReference type="ARBA" id="ARBA00023136"/>
    </source>
</evidence>
<accession>A0A059FHF5</accession>
<evidence type="ECO:0000256" key="4">
    <source>
        <dbReference type="ARBA" id="ARBA00022801"/>
    </source>
</evidence>
<dbReference type="STRING" id="1280950.HJO_13566"/>
<dbReference type="Proteomes" id="UP000025171">
    <property type="component" value="Unassembled WGS sequence"/>
</dbReference>
<dbReference type="PANTHER" id="PTHR43731:SF14">
    <property type="entry name" value="PRESENILIN-ASSOCIATED RHOMBOID-LIKE PROTEIN, MITOCHONDRIAL"/>
    <property type="match status" value="1"/>
</dbReference>
<dbReference type="Pfam" id="PF01694">
    <property type="entry name" value="Rhomboid"/>
    <property type="match status" value="1"/>
</dbReference>
<protein>
    <submittedName>
        <fullName evidence="9">S54 family peptidase</fullName>
    </submittedName>
</protein>
<dbReference type="SUPFAM" id="SSF144091">
    <property type="entry name" value="Rhomboid-like"/>
    <property type="match status" value="1"/>
</dbReference>
<organism evidence="9 10">
    <name type="scientific">Hyphomonas johnsonii MHS-2</name>
    <dbReference type="NCBI Taxonomy" id="1280950"/>
    <lineage>
        <taxon>Bacteria</taxon>
        <taxon>Pseudomonadati</taxon>
        <taxon>Pseudomonadota</taxon>
        <taxon>Alphaproteobacteria</taxon>
        <taxon>Hyphomonadales</taxon>
        <taxon>Hyphomonadaceae</taxon>
        <taxon>Hyphomonas</taxon>
    </lineage>
</organism>
<evidence type="ECO:0000256" key="3">
    <source>
        <dbReference type="ARBA" id="ARBA00022692"/>
    </source>
</evidence>
<comment type="similarity">
    <text evidence="2">Belongs to the peptidase S54 family.</text>
</comment>
<feature type="transmembrane region" description="Helical" evidence="7">
    <location>
        <begin position="113"/>
        <end position="134"/>
    </location>
</feature>
<keyword evidence="10" id="KW-1185">Reference proteome</keyword>
<dbReference type="eggNOG" id="COG0705">
    <property type="taxonomic scope" value="Bacteria"/>
</dbReference>
<feature type="domain" description="Peptidase S54 rhomboid" evidence="8">
    <location>
        <begin position="45"/>
        <end position="188"/>
    </location>
</feature>
<dbReference type="AlphaFoldDB" id="A0A059FHF5"/>
<feature type="transmembrane region" description="Helical" evidence="7">
    <location>
        <begin position="6"/>
        <end position="26"/>
    </location>
</feature>
<keyword evidence="6 7" id="KW-0472">Membrane</keyword>
<dbReference type="PATRIC" id="fig|1280950.3.peg.2725"/>
<keyword evidence="5 7" id="KW-1133">Transmembrane helix</keyword>
<gene>
    <name evidence="9" type="ORF">HJO_13566</name>
</gene>
<feature type="transmembrane region" description="Helical" evidence="7">
    <location>
        <begin position="47"/>
        <end position="69"/>
    </location>
</feature>
<evidence type="ECO:0000256" key="7">
    <source>
        <dbReference type="SAM" id="Phobius"/>
    </source>
</evidence>
<feature type="transmembrane region" description="Helical" evidence="7">
    <location>
        <begin position="167"/>
        <end position="187"/>
    </location>
</feature>
<dbReference type="GO" id="GO:0004252">
    <property type="term" value="F:serine-type endopeptidase activity"/>
    <property type="evidence" value="ECO:0007669"/>
    <property type="project" value="InterPro"/>
</dbReference>
<reference evidence="9 10" key="1">
    <citation type="journal article" date="2014" name="Antonie Van Leeuwenhoek">
        <title>Hyphomonas beringensis sp. nov. and Hyphomonas chukchiensis sp. nov., isolated from surface seawater of the Bering Sea and Chukchi Sea.</title>
        <authorList>
            <person name="Li C."/>
            <person name="Lai Q."/>
            <person name="Li G."/>
            <person name="Dong C."/>
            <person name="Wang J."/>
            <person name="Liao Y."/>
            <person name="Shao Z."/>
        </authorList>
    </citation>
    <scope>NUCLEOTIDE SEQUENCE [LARGE SCALE GENOMIC DNA]</scope>
    <source>
        <strain evidence="9 10">MHS-2</strain>
    </source>
</reference>
<dbReference type="EMBL" id="ARYK01000007">
    <property type="protein sequence ID" value="KCZ89981.1"/>
    <property type="molecule type" value="Genomic_DNA"/>
</dbReference>
<dbReference type="GO" id="GO:0016020">
    <property type="term" value="C:membrane"/>
    <property type="evidence" value="ECO:0007669"/>
    <property type="project" value="UniProtKB-SubCell"/>
</dbReference>
<feature type="transmembrane region" description="Helical" evidence="7">
    <location>
        <begin position="81"/>
        <end position="101"/>
    </location>
</feature>
<dbReference type="RefSeq" id="WP_051618620.1">
    <property type="nucleotide sequence ID" value="NZ_ARYK01000007.1"/>
</dbReference>
<feature type="transmembrane region" description="Helical" evidence="7">
    <location>
        <begin position="140"/>
        <end position="160"/>
    </location>
</feature>
<dbReference type="Gene3D" id="1.20.1540.10">
    <property type="entry name" value="Rhomboid-like"/>
    <property type="match status" value="1"/>
</dbReference>
<name>A0A059FHF5_9PROT</name>
<dbReference type="OrthoDB" id="9797190at2"/>
<evidence type="ECO:0000313" key="9">
    <source>
        <dbReference type="EMBL" id="KCZ89981.1"/>
    </source>
</evidence>
<keyword evidence="3 7" id="KW-0812">Transmembrane</keyword>
<comment type="caution">
    <text evidence="9">The sequence shown here is derived from an EMBL/GenBank/DDBJ whole genome shotgun (WGS) entry which is preliminary data.</text>
</comment>
<evidence type="ECO:0000256" key="2">
    <source>
        <dbReference type="ARBA" id="ARBA00009045"/>
    </source>
</evidence>
<dbReference type="InterPro" id="IPR022764">
    <property type="entry name" value="Peptidase_S54_rhomboid_dom"/>
</dbReference>
<evidence type="ECO:0000313" key="10">
    <source>
        <dbReference type="Proteomes" id="UP000025171"/>
    </source>
</evidence>
<comment type="subcellular location">
    <subcellularLocation>
        <location evidence="1">Membrane</location>
        <topology evidence="1">Multi-pass membrane protein</topology>
    </subcellularLocation>
</comment>